<evidence type="ECO:0008006" key="2">
    <source>
        <dbReference type="Google" id="ProtNLM"/>
    </source>
</evidence>
<reference evidence="1" key="1">
    <citation type="journal article" date="2014" name="Front. Microbiol.">
        <title>High frequency of phylogenetically diverse reductive dehalogenase-homologous genes in deep subseafloor sedimentary metagenomes.</title>
        <authorList>
            <person name="Kawai M."/>
            <person name="Futagami T."/>
            <person name="Toyoda A."/>
            <person name="Takaki Y."/>
            <person name="Nishi S."/>
            <person name="Hori S."/>
            <person name="Arai W."/>
            <person name="Tsubouchi T."/>
            <person name="Morono Y."/>
            <person name="Uchiyama I."/>
            <person name="Ito T."/>
            <person name="Fujiyama A."/>
            <person name="Inagaki F."/>
            <person name="Takami H."/>
        </authorList>
    </citation>
    <scope>NUCLEOTIDE SEQUENCE</scope>
    <source>
        <strain evidence="1">Expedition CK06-06</strain>
    </source>
</reference>
<proteinExistence type="predicted"/>
<protein>
    <recommendedName>
        <fullName evidence="2">DUF5678 domain-containing protein</fullName>
    </recommendedName>
</protein>
<evidence type="ECO:0000313" key="1">
    <source>
        <dbReference type="EMBL" id="GAJ01701.1"/>
    </source>
</evidence>
<feature type="non-terminal residue" evidence="1">
    <location>
        <position position="1"/>
    </location>
</feature>
<name>X1UP84_9ZZZZ</name>
<sequence length="31" mass="3615">DPQKVYEEAVKKGYFEPVIAFIPSKDIVQIY</sequence>
<gene>
    <name evidence="1" type="ORF">S12H4_28086</name>
</gene>
<accession>X1UP84</accession>
<dbReference type="EMBL" id="BARW01016084">
    <property type="protein sequence ID" value="GAJ01701.1"/>
    <property type="molecule type" value="Genomic_DNA"/>
</dbReference>
<dbReference type="AlphaFoldDB" id="X1UP84"/>
<comment type="caution">
    <text evidence="1">The sequence shown here is derived from an EMBL/GenBank/DDBJ whole genome shotgun (WGS) entry which is preliminary data.</text>
</comment>
<organism evidence="1">
    <name type="scientific">marine sediment metagenome</name>
    <dbReference type="NCBI Taxonomy" id="412755"/>
    <lineage>
        <taxon>unclassified sequences</taxon>
        <taxon>metagenomes</taxon>
        <taxon>ecological metagenomes</taxon>
    </lineage>
</organism>